<protein>
    <submittedName>
        <fullName evidence="5">Uncharacterized protein</fullName>
    </submittedName>
</protein>
<dbReference type="GO" id="GO:0015074">
    <property type="term" value="P:DNA integration"/>
    <property type="evidence" value="ECO:0007669"/>
    <property type="project" value="InterPro"/>
</dbReference>
<dbReference type="InterPro" id="IPR013103">
    <property type="entry name" value="RVT_2"/>
</dbReference>
<feature type="region of interest" description="Disordered" evidence="2">
    <location>
        <begin position="1413"/>
        <end position="1548"/>
    </location>
</feature>
<evidence type="ECO:0000256" key="1">
    <source>
        <dbReference type="PROSITE-ProRule" id="PRU00047"/>
    </source>
</evidence>
<dbReference type="InParanoid" id="A0A1Z5JGB8"/>
<dbReference type="SUPFAM" id="SSF57756">
    <property type="entry name" value="Retrovirus zinc finger-like domains"/>
    <property type="match status" value="1"/>
</dbReference>
<dbReference type="PANTHER" id="PTHR11439">
    <property type="entry name" value="GAG-POL-RELATED RETROTRANSPOSON"/>
    <property type="match status" value="1"/>
</dbReference>
<organism evidence="5 6">
    <name type="scientific">Fistulifera solaris</name>
    <name type="common">Oleaginous diatom</name>
    <dbReference type="NCBI Taxonomy" id="1519565"/>
    <lineage>
        <taxon>Eukaryota</taxon>
        <taxon>Sar</taxon>
        <taxon>Stramenopiles</taxon>
        <taxon>Ochrophyta</taxon>
        <taxon>Bacillariophyta</taxon>
        <taxon>Bacillariophyceae</taxon>
        <taxon>Bacillariophycidae</taxon>
        <taxon>Naviculales</taxon>
        <taxon>Naviculaceae</taxon>
        <taxon>Fistulifera</taxon>
    </lineage>
</organism>
<keyword evidence="1" id="KW-0862">Zinc</keyword>
<dbReference type="Pfam" id="PF07727">
    <property type="entry name" value="RVT_2"/>
    <property type="match status" value="1"/>
</dbReference>
<dbReference type="Pfam" id="PF13976">
    <property type="entry name" value="gag_pre-integrs"/>
    <property type="match status" value="1"/>
</dbReference>
<dbReference type="InterPro" id="IPR043502">
    <property type="entry name" value="DNA/RNA_pol_sf"/>
</dbReference>
<dbReference type="CDD" id="cd09272">
    <property type="entry name" value="RNase_HI_RT_Ty1"/>
    <property type="match status" value="1"/>
</dbReference>
<dbReference type="InterPro" id="IPR001584">
    <property type="entry name" value="Integrase_cat-core"/>
</dbReference>
<dbReference type="PANTHER" id="PTHR11439:SF467">
    <property type="entry name" value="INTEGRASE CATALYTIC DOMAIN-CONTAINING PROTEIN"/>
    <property type="match status" value="1"/>
</dbReference>
<feature type="region of interest" description="Disordered" evidence="2">
    <location>
        <begin position="1"/>
        <end position="27"/>
    </location>
</feature>
<keyword evidence="1" id="KW-0863">Zinc-finger</keyword>
<dbReference type="Proteomes" id="UP000198406">
    <property type="component" value="Unassembled WGS sequence"/>
</dbReference>
<dbReference type="InterPro" id="IPR036397">
    <property type="entry name" value="RNaseH_sf"/>
</dbReference>
<dbReference type="EMBL" id="BDSP01000060">
    <property type="protein sequence ID" value="GAX13053.1"/>
    <property type="molecule type" value="Genomic_DNA"/>
</dbReference>
<proteinExistence type="predicted"/>
<feature type="domain" description="CCHC-type" evidence="3">
    <location>
        <begin position="399"/>
        <end position="414"/>
    </location>
</feature>
<name>A0A1Z5JGB8_FISSO</name>
<feature type="compositionally biased region" description="Basic and acidic residues" evidence="2">
    <location>
        <begin position="410"/>
        <end position="431"/>
    </location>
</feature>
<dbReference type="InterPro" id="IPR001878">
    <property type="entry name" value="Znf_CCHC"/>
</dbReference>
<evidence type="ECO:0000256" key="2">
    <source>
        <dbReference type="SAM" id="MobiDB-lite"/>
    </source>
</evidence>
<dbReference type="InterPro" id="IPR036875">
    <property type="entry name" value="Znf_CCHC_sf"/>
</dbReference>
<feature type="region of interest" description="Disordered" evidence="2">
    <location>
        <begin position="686"/>
        <end position="706"/>
    </location>
</feature>
<gene>
    <name evidence="5" type="ORF">FisN_2HuN15</name>
</gene>
<sequence length="2132" mass="239603">MQEENQDDTGNVQRDPDAPNPVESETTDAAIASLTAALRQMLGQPPVEVAKKTVEVDKPIMGGLVEMPNGLTVAWCGTHPNSEWTGPHDSAPPNPAYPGQFRGTSITAAQKSHSKRIEGLVPKFKASDNRLTFEHKILEHLELHGLFSISCVPNPADTKTMITCVTNHPRLQVKMLPTLMAPQLTKYDTYDVNNDTEAKLFLLNSVDDSLATELRSVTMKEDPFPLYWLHLMKIVRNVSIDYCNTIKHKIRNRHPSQYPGQDLAQMAIDFRADVRELEIAGQYEHNLSLIILEAFLSAGGSQPLEEYKHSLRILHDKLEETLLDIGFLTQDDVTARIIKEELTVRDICRIATDKYRTLASRGRWPPARHNPDSKAAPAKFGAFALVPQHQNAKTKKDGCFNCGSLEHMARDCPEPKKETQTTKKRSQDKQRRSNTNPKRHENRNPWKRTPPGPNDSPTKKVKDRTWYWCEKCGRWSTTHGTSEHKSPTNGDAKHQANIVMNHSAWHAGLVPAPEENPFQALLAFRPMFALPPSLVGFGLGLDKIPLPWLLAPIAWLIVVLLLLVAHRQHVRRTNAHLHRIPEPLPRWARRKGPAFAKRRKRHLNTVASDRVVSQMRPWFKRHPPAPNRRRHASRDDFMMKRAKESELKAARATVAEDKAARDREAEETLQARLRDFDDAIRFRPAKLQSSHEEREKQAPQHTPNTSLYRANCSSCDACRPNHFHCVPSAPPAPPPPKKRFWSYHNKTKPKNPKPLAPAMSLEELRELGNVMSRIPRAEVDIQSAYLYSPLRGAKEDEPFTGTAHAYVAALSAPFLSIPAALKAAFTSPAAVRENLDKESQFKVIWDTGASISISPSRADFVGPIERPAKEMKIAGIHGQTAVAGVGTVAWSFTDHDGMLRTLKVPALLVPSSKVRLLSINSLLNTYPDETIHHDKLKMTLSGANTSEDEPTRRGITVYICSESNLPSTTAYSRDTDSKIHQALNASISCASNSNMNLSPAQRELLKWHCRLGHLSMKQTQFLLRTGVLAHSEKTRQLQIQASKSSTHLPMCAACQFAKQRQRSAPGTTKKVVKDRQGVMKADHLLPGQRVSVDHFVCSTKGRLTHTQGKEDPKTQYSGGAIFVDHASGYVFIKEQVHLNTHETIDAKQNFEDHWRDFGVIPQTYLTDNGSAFTSTEYTAHLQNFGQISSFAGVGAHHHNGIAERSIQTVMSLARAMMLHASIHWPEVTDTKLWPLAVQHAVFLYNHVPTEGNSGVSPSDLFTKSRWPHARFHDLHVWGCPVYVLDKKIADGKKLPRWSVRSTRQMYMGVSANHATSVPLCLNLETGAITAQFHVVFDDLFTTVTSDPSQLPDFQSREWNELFGESTHHYVVDDDEDAADDTIYPDSAQDKAAEHRERVEAAFDQLPLRPLEISPPATSFLPKTTQLPAPTAPVEAPFSAKPQGPPVTAYKNPFNMPSAPPMDPVFEQREPAPLPAPIPAPFQERELSPSPSSMQQREPSVSPDYRPTIQREKEAENSVTKIPAPASSTPKRKPPPVPVPTRASTRNRRPPNRLINEINVAESEESFQSYGIGDAPEHFHEMFVGALETHLNNTPTDLNAFKANKINTNPDILTYDQAMKNPTEREHWKRAAQQEIDALIEHETWDEVPMSDAKGKIIPCTWNFRRKRAPDGSFKKYKGRICVRGDLEEEKPSTETYAPVVAWSSVRIFLILSLILQWTTLSIDFNNAFLHAVLKDPIWIHLPRGFVSTKGPGTCLRLKKSLYGSSTSPKLWYDCISEALIKLGFKQTKYDPCFFYKGNMMIVLYVDDAGIAAKDPKLIDELIEQLQGLGFSLTKEGTFAEFLGIKFEQRDNNEFKLTQTGLIDKILKTTKMEDCKPNNLPTSQQALGADSEGLPMQEDWSYPSVVGMLLYLSTNSRPDIAFAVSQVCRFSSNPKQSHATAVKTIIRYLKGTRNEGTIIRPSKRLIVDLFVDADYCSLHGSEDSRSADAAKSRTGYIVTICNCPTIWKSTLQTHISLSTLEAEYSALSFALKAFLPVKWLLEEIVDGLDLPMEVDTTIQARAFEDNQGALILARDQRITNRTKYFLTKWHWFWQHAKEFTLLKVESIKQRADYLTKPLPRDAFVNNRRLVQGW</sequence>
<dbReference type="PROSITE" id="PS50158">
    <property type="entry name" value="ZF_CCHC"/>
    <property type="match status" value="1"/>
</dbReference>
<dbReference type="GO" id="GO:0003676">
    <property type="term" value="F:nucleic acid binding"/>
    <property type="evidence" value="ECO:0007669"/>
    <property type="project" value="InterPro"/>
</dbReference>
<feature type="compositionally biased region" description="Basic and acidic residues" evidence="2">
    <location>
        <begin position="689"/>
        <end position="698"/>
    </location>
</feature>
<dbReference type="Gene3D" id="4.10.60.10">
    <property type="entry name" value="Zinc finger, CCHC-type"/>
    <property type="match status" value="1"/>
</dbReference>
<dbReference type="SUPFAM" id="SSF53098">
    <property type="entry name" value="Ribonuclease H-like"/>
    <property type="match status" value="1"/>
</dbReference>
<evidence type="ECO:0000259" key="3">
    <source>
        <dbReference type="PROSITE" id="PS50158"/>
    </source>
</evidence>
<evidence type="ECO:0000313" key="5">
    <source>
        <dbReference type="EMBL" id="GAX13053.1"/>
    </source>
</evidence>
<dbReference type="PROSITE" id="PS50994">
    <property type="entry name" value="INTEGRASE"/>
    <property type="match status" value="1"/>
</dbReference>
<dbReference type="Pfam" id="PF00098">
    <property type="entry name" value="zf-CCHC"/>
    <property type="match status" value="1"/>
</dbReference>
<feature type="region of interest" description="Disordered" evidence="2">
    <location>
        <begin position="410"/>
        <end position="461"/>
    </location>
</feature>
<keyword evidence="1" id="KW-0479">Metal-binding</keyword>
<dbReference type="InterPro" id="IPR025724">
    <property type="entry name" value="GAG-pre-integrase_dom"/>
</dbReference>
<dbReference type="OrthoDB" id="47219at2759"/>
<dbReference type="SMART" id="SM00343">
    <property type="entry name" value="ZnF_C2HC"/>
    <property type="match status" value="1"/>
</dbReference>
<dbReference type="GO" id="GO:0008270">
    <property type="term" value="F:zinc ion binding"/>
    <property type="evidence" value="ECO:0007669"/>
    <property type="project" value="UniProtKB-KW"/>
</dbReference>
<dbReference type="Gene3D" id="3.30.420.10">
    <property type="entry name" value="Ribonuclease H-like superfamily/Ribonuclease H"/>
    <property type="match status" value="1"/>
</dbReference>
<evidence type="ECO:0000259" key="4">
    <source>
        <dbReference type="PROSITE" id="PS50994"/>
    </source>
</evidence>
<dbReference type="SUPFAM" id="SSF56672">
    <property type="entry name" value="DNA/RNA polymerases"/>
    <property type="match status" value="1"/>
</dbReference>
<feature type="domain" description="Integrase catalytic" evidence="4">
    <location>
        <begin position="1082"/>
        <end position="1265"/>
    </location>
</feature>
<feature type="compositionally biased region" description="Polar residues" evidence="2">
    <location>
        <begin position="1488"/>
        <end position="1498"/>
    </location>
</feature>
<accession>A0A1Z5JGB8</accession>
<evidence type="ECO:0000313" key="6">
    <source>
        <dbReference type="Proteomes" id="UP000198406"/>
    </source>
</evidence>
<comment type="caution">
    <text evidence="5">The sequence shown here is derived from an EMBL/GenBank/DDBJ whole genome shotgun (WGS) entry which is preliminary data.</text>
</comment>
<dbReference type="InterPro" id="IPR012337">
    <property type="entry name" value="RNaseH-like_sf"/>
</dbReference>
<reference evidence="5 6" key="1">
    <citation type="journal article" date="2015" name="Plant Cell">
        <title>Oil accumulation by the oleaginous diatom Fistulifera solaris as revealed by the genome and transcriptome.</title>
        <authorList>
            <person name="Tanaka T."/>
            <person name="Maeda Y."/>
            <person name="Veluchamy A."/>
            <person name="Tanaka M."/>
            <person name="Abida H."/>
            <person name="Marechal E."/>
            <person name="Bowler C."/>
            <person name="Muto M."/>
            <person name="Sunaga Y."/>
            <person name="Tanaka M."/>
            <person name="Yoshino T."/>
            <person name="Taniguchi T."/>
            <person name="Fukuda Y."/>
            <person name="Nemoto M."/>
            <person name="Matsumoto M."/>
            <person name="Wong P.S."/>
            <person name="Aburatani S."/>
            <person name="Fujibuchi W."/>
        </authorList>
    </citation>
    <scope>NUCLEOTIDE SEQUENCE [LARGE SCALE GENOMIC DNA]</scope>
    <source>
        <strain evidence="5 6">JPCC DA0580</strain>
    </source>
</reference>
<keyword evidence="6" id="KW-1185">Reference proteome</keyword>